<evidence type="ECO:0000313" key="2">
    <source>
        <dbReference type="EMBL" id="TFJ85833.1"/>
    </source>
</evidence>
<accession>A0A4D9D741</accession>
<feature type="region of interest" description="Disordered" evidence="1">
    <location>
        <begin position="195"/>
        <end position="222"/>
    </location>
</feature>
<protein>
    <submittedName>
        <fullName evidence="2">Uncharacterized protein</fullName>
    </submittedName>
</protein>
<gene>
    <name evidence="2" type="ORF">NSK_002653</name>
</gene>
<comment type="caution">
    <text evidence="2">The sequence shown here is derived from an EMBL/GenBank/DDBJ whole genome shotgun (WGS) entry which is preliminary data.</text>
</comment>
<dbReference type="EMBL" id="SDOX01000010">
    <property type="protein sequence ID" value="TFJ85833.1"/>
    <property type="molecule type" value="Genomic_DNA"/>
</dbReference>
<name>A0A4D9D741_9STRA</name>
<sequence>MPPLSPPSGLPFLVNYHQPVPDFSDMVMDEFWGQDHHQQHPPPPVLPFNCEGGPEGMANVGNGYDTFTFDPMTGNLQLQNPPTPPPPLPSPSPRRCERRPLNQTTRRGLHNTEEEDNEENAEDGDMYGSDSDFVIEEDDLSSLDCDERSNPNYPRPAYLPPSVMNTMNSSNEMRVLSSYSAGALPLGDMHGGNGVRSHLGRGATRGGGGSADDGGDLWTSTK</sequence>
<dbReference type="Proteomes" id="UP000355283">
    <property type="component" value="Unassembled WGS sequence"/>
</dbReference>
<evidence type="ECO:0000313" key="3">
    <source>
        <dbReference type="Proteomes" id="UP000355283"/>
    </source>
</evidence>
<organism evidence="2 3">
    <name type="scientific">Nannochloropsis salina CCMP1776</name>
    <dbReference type="NCBI Taxonomy" id="1027361"/>
    <lineage>
        <taxon>Eukaryota</taxon>
        <taxon>Sar</taxon>
        <taxon>Stramenopiles</taxon>
        <taxon>Ochrophyta</taxon>
        <taxon>Eustigmatophyceae</taxon>
        <taxon>Eustigmatales</taxon>
        <taxon>Monodopsidaceae</taxon>
        <taxon>Microchloropsis</taxon>
        <taxon>Microchloropsis salina</taxon>
    </lineage>
</organism>
<feature type="compositionally biased region" description="Pro residues" evidence="1">
    <location>
        <begin position="81"/>
        <end position="92"/>
    </location>
</feature>
<feature type="compositionally biased region" description="Gly residues" evidence="1">
    <location>
        <begin position="203"/>
        <end position="212"/>
    </location>
</feature>
<proteinExistence type="predicted"/>
<dbReference type="AlphaFoldDB" id="A0A4D9D741"/>
<reference evidence="2 3" key="1">
    <citation type="submission" date="2019-01" db="EMBL/GenBank/DDBJ databases">
        <title>Nuclear Genome Assembly of the Microalgal Biofuel strain Nannochloropsis salina CCMP1776.</title>
        <authorList>
            <person name="Hovde B."/>
        </authorList>
    </citation>
    <scope>NUCLEOTIDE SEQUENCE [LARGE SCALE GENOMIC DNA]</scope>
    <source>
        <strain evidence="2 3">CCMP1776</strain>
    </source>
</reference>
<feature type="compositionally biased region" description="Acidic residues" evidence="1">
    <location>
        <begin position="113"/>
        <end position="125"/>
    </location>
</feature>
<feature type="region of interest" description="Disordered" evidence="1">
    <location>
        <begin position="70"/>
        <end position="131"/>
    </location>
</feature>
<keyword evidence="3" id="KW-1185">Reference proteome</keyword>
<evidence type="ECO:0000256" key="1">
    <source>
        <dbReference type="SAM" id="MobiDB-lite"/>
    </source>
</evidence>